<keyword evidence="2" id="KW-1185">Reference proteome</keyword>
<reference evidence="1 2" key="1">
    <citation type="submission" date="2024-03" db="EMBL/GenBank/DDBJ databases">
        <title>Community enrichment and isolation of bacterial strains for fucoidan degradation.</title>
        <authorList>
            <person name="Sichert A."/>
        </authorList>
    </citation>
    <scope>NUCLEOTIDE SEQUENCE [LARGE SCALE GENOMIC DNA]</scope>
    <source>
        <strain evidence="1 2">AS81</strain>
    </source>
</reference>
<comment type="caution">
    <text evidence="1">The sequence shown here is derived from an EMBL/GenBank/DDBJ whole genome shotgun (WGS) entry which is preliminary data.</text>
</comment>
<dbReference type="EMBL" id="JBBMQU010000027">
    <property type="protein sequence ID" value="MEM5551930.1"/>
    <property type="molecule type" value="Genomic_DNA"/>
</dbReference>
<sequence length="75" mass="8294">MKLYRGVNIGLDKINKGNIIPKSNKIDAVLSAGELAGRLEPVLSLDLVIITHVFIISMIQPYMSFLGFRPLQALK</sequence>
<organism evidence="1 2">
    <name type="scientific">Pseudoalteromonas neustonica</name>
    <dbReference type="NCBI Taxonomy" id="1840331"/>
    <lineage>
        <taxon>Bacteria</taxon>
        <taxon>Pseudomonadati</taxon>
        <taxon>Pseudomonadota</taxon>
        <taxon>Gammaproteobacteria</taxon>
        <taxon>Alteromonadales</taxon>
        <taxon>Pseudoalteromonadaceae</taxon>
        <taxon>Pseudoalteromonas</taxon>
    </lineage>
</organism>
<protein>
    <submittedName>
        <fullName evidence="1">Uncharacterized protein</fullName>
    </submittedName>
</protein>
<accession>A0ABU9U4H2</accession>
<name>A0ABU9U4H2_9GAMM</name>
<dbReference type="Proteomes" id="UP001388366">
    <property type="component" value="Unassembled WGS sequence"/>
</dbReference>
<gene>
    <name evidence="1" type="ORF">WNY63_14450</name>
</gene>
<evidence type="ECO:0000313" key="1">
    <source>
        <dbReference type="EMBL" id="MEM5551930.1"/>
    </source>
</evidence>
<evidence type="ECO:0000313" key="2">
    <source>
        <dbReference type="Proteomes" id="UP001388366"/>
    </source>
</evidence>
<proteinExistence type="predicted"/>
<dbReference type="RefSeq" id="WP_342884163.1">
    <property type="nucleotide sequence ID" value="NZ_JBBMQU010000027.1"/>
</dbReference>